<evidence type="ECO:0000313" key="3">
    <source>
        <dbReference type="Proteomes" id="UP000011096"/>
    </source>
</evidence>
<dbReference type="PANTHER" id="PTHR43591:SF24">
    <property type="entry name" value="2-METHOXY-6-POLYPRENYL-1,4-BENZOQUINOL METHYLASE, MITOCHONDRIAL"/>
    <property type="match status" value="1"/>
</dbReference>
<dbReference type="PANTHER" id="PTHR43591">
    <property type="entry name" value="METHYLTRANSFERASE"/>
    <property type="match status" value="1"/>
</dbReference>
<keyword evidence="3" id="KW-1185">Reference proteome</keyword>
<protein>
    <submittedName>
        <fullName evidence="2">Secondary metabolism regulator LAE1</fullName>
    </submittedName>
</protein>
<dbReference type="AlphaFoldDB" id="A0A7J6IL21"/>
<dbReference type="CDD" id="cd02440">
    <property type="entry name" value="AdoMet_MTases"/>
    <property type="match status" value="1"/>
</dbReference>
<dbReference type="GO" id="GO:0008168">
    <property type="term" value="F:methyltransferase activity"/>
    <property type="evidence" value="ECO:0007669"/>
    <property type="project" value="TreeGrafter"/>
</dbReference>
<dbReference type="InParanoid" id="A0A7J6IL21"/>
<comment type="caution">
    <text evidence="2">The sequence shown here is derived from an EMBL/GenBank/DDBJ whole genome shotgun (WGS) entry which is preliminary data.</text>
</comment>
<reference evidence="2 3" key="1">
    <citation type="submission" date="2012-08" db="EMBL/GenBank/DDBJ databases">
        <authorList>
            <person name="Gan P.H.P."/>
            <person name="Ikeda K."/>
            <person name="Irieda H."/>
            <person name="Narusaka M."/>
            <person name="O'Connell R.J."/>
            <person name="Narusaka Y."/>
            <person name="Takano Y."/>
            <person name="Kubo Y."/>
            <person name="Shirasu K."/>
        </authorList>
    </citation>
    <scope>NUCLEOTIDE SEQUENCE [LARGE SCALE GENOMIC DNA]</scope>
    <source>
        <strain evidence="2 3">Nara gc5</strain>
    </source>
</reference>
<dbReference type="GeneID" id="43621044"/>
<accession>A0A7J6IL21</accession>
<gene>
    <name evidence="2" type="ORF">CGGC5_v013704</name>
</gene>
<dbReference type="Proteomes" id="UP000011096">
    <property type="component" value="Unassembled WGS sequence"/>
</dbReference>
<comment type="similarity">
    <text evidence="1">Belongs to the methyltransferase superfamily. LaeA methyltransferase family.</text>
</comment>
<dbReference type="Gene3D" id="3.40.50.150">
    <property type="entry name" value="Vaccinia Virus protein VP39"/>
    <property type="match status" value="1"/>
</dbReference>
<dbReference type="RefSeq" id="XP_066007614.1">
    <property type="nucleotide sequence ID" value="XM_066152964.1"/>
</dbReference>
<organism evidence="2 3">
    <name type="scientific">Colletotrichum fructicola (strain Nara gc5)</name>
    <name type="common">Anthracnose fungus</name>
    <name type="synonym">Colletotrichum gloeosporioides (strain Nara gc5)</name>
    <dbReference type="NCBI Taxonomy" id="1213859"/>
    <lineage>
        <taxon>Eukaryota</taxon>
        <taxon>Fungi</taxon>
        <taxon>Dikarya</taxon>
        <taxon>Ascomycota</taxon>
        <taxon>Pezizomycotina</taxon>
        <taxon>Sordariomycetes</taxon>
        <taxon>Hypocreomycetidae</taxon>
        <taxon>Glomerellales</taxon>
        <taxon>Glomerellaceae</taxon>
        <taxon>Colletotrichum</taxon>
        <taxon>Colletotrichum gloeosporioides species complex</taxon>
    </lineage>
</organism>
<dbReference type="EMBL" id="ANPB02000008">
    <property type="protein sequence ID" value="KAF4477470.1"/>
    <property type="molecule type" value="Genomic_DNA"/>
</dbReference>
<name>A0A7J6IL21_COLFN</name>
<reference evidence="2 3" key="2">
    <citation type="submission" date="2020-04" db="EMBL/GenBank/DDBJ databases">
        <title>Genome sequencing and assembly of multiple isolates from the Colletotrichum gloeosporioides species complex.</title>
        <authorList>
            <person name="Gan P."/>
            <person name="Shirasu K."/>
        </authorList>
    </citation>
    <scope>NUCLEOTIDE SEQUENCE [LARGE SCALE GENOMIC DNA]</scope>
    <source>
        <strain evidence="2 3">Nara gc5</strain>
    </source>
</reference>
<proteinExistence type="inferred from homology"/>
<evidence type="ECO:0000256" key="1">
    <source>
        <dbReference type="ARBA" id="ARBA00038158"/>
    </source>
</evidence>
<dbReference type="Pfam" id="PF13489">
    <property type="entry name" value="Methyltransf_23"/>
    <property type="match status" value="1"/>
</dbReference>
<dbReference type="OrthoDB" id="2013972at2759"/>
<dbReference type="InterPro" id="IPR029063">
    <property type="entry name" value="SAM-dependent_MTases_sf"/>
</dbReference>
<sequence length="341" mass="38672">MCQNSPVNEGSVIAPGENDTVDTTSDLAVSVASSTTSIASSVLRFRIENGRTYHSYKEGKYSYPNDQKENERLGLQHNLMLLTLHEKLGLAPPNDQDFRVKRVLDVGTGTGLWAIDFADEHPDAEVLGTDLSPVQTTHVPPNAKFEIDDVEEPWTYSQPFDYIHVRGMTSSISDWKKCFGQCFANLEPGGYLELQEGHMRPECDDGTLTREHAISKWVDYLEQASAKFNRPFVDCPSLVKVVEEAGFVDVKLTKFKWPLNPWATDNHYKLLGEWTEENFMEGIEAWTLAPLTRALEWTREEVLVFLTQVRKELRDRSIHAYLPIFVIHGRKPLQAGDEGEQ</sequence>
<evidence type="ECO:0000313" key="2">
    <source>
        <dbReference type="EMBL" id="KAF4477470.1"/>
    </source>
</evidence>
<dbReference type="SUPFAM" id="SSF53335">
    <property type="entry name" value="S-adenosyl-L-methionine-dependent methyltransferases"/>
    <property type="match status" value="1"/>
</dbReference>